<evidence type="ECO:0000256" key="1">
    <source>
        <dbReference type="SAM" id="SignalP"/>
    </source>
</evidence>
<evidence type="ECO:0008006" key="4">
    <source>
        <dbReference type="Google" id="ProtNLM"/>
    </source>
</evidence>
<accession>E3J5D2</accession>
<dbReference type="RefSeq" id="WP_013424994.1">
    <property type="nucleotide sequence ID" value="NC_014666.1"/>
</dbReference>
<feature type="signal peptide" evidence="1">
    <location>
        <begin position="1"/>
        <end position="27"/>
    </location>
</feature>
<keyword evidence="3" id="KW-1185">Reference proteome</keyword>
<dbReference type="OrthoDB" id="3216698at2"/>
<sequence precursor="true">MNSRNRVLGRSILLAGGLLLLVPGCRAGATAVSTAGSAPANVPASAAGSSAPVGAGTGGAGSLTLGITSPIAVAGHVDTAVSCQIAGRRYAESATGSVGGSTVAESVRVASYTGPGSYSALVTVSLVGPDAARYAVDAVPATVTITSAGGSVSFSASTSAGRTLAGSISWACS</sequence>
<protein>
    <recommendedName>
        <fullName evidence="4">Ig-like domain-containing protein</fullName>
    </recommendedName>
</protein>
<dbReference type="HOGENOM" id="CLU_105809_0_0_11"/>
<gene>
    <name evidence="2" type="ordered locus">FraEuI1c_3869</name>
</gene>
<feature type="chain" id="PRO_5038409564" description="Ig-like domain-containing protein" evidence="1">
    <location>
        <begin position="28"/>
        <end position="173"/>
    </location>
</feature>
<dbReference type="InParanoid" id="E3J5D2"/>
<reference evidence="2 3" key="1">
    <citation type="submission" date="2010-10" db="EMBL/GenBank/DDBJ databases">
        <title>Complete sequence of Frankia sp. EuI1c.</title>
        <authorList>
            <consortium name="US DOE Joint Genome Institute"/>
            <person name="Lucas S."/>
            <person name="Copeland A."/>
            <person name="Lapidus A."/>
            <person name="Cheng J.-F."/>
            <person name="Bruce D."/>
            <person name="Goodwin L."/>
            <person name="Pitluck S."/>
            <person name="Chertkov O."/>
            <person name="Detter J.C."/>
            <person name="Han C."/>
            <person name="Tapia R."/>
            <person name="Land M."/>
            <person name="Hauser L."/>
            <person name="Jeffries C."/>
            <person name="Kyrpides N."/>
            <person name="Ivanova N."/>
            <person name="Mikhailova N."/>
            <person name="Beauchemin N."/>
            <person name="Sen A."/>
            <person name="Sur S.A."/>
            <person name="Gtari M."/>
            <person name="Wall L."/>
            <person name="Tisa L."/>
            <person name="Woyke T."/>
        </authorList>
    </citation>
    <scope>NUCLEOTIDE SEQUENCE [LARGE SCALE GENOMIC DNA]</scope>
    <source>
        <strain evidence="3">DSM 45817 / CECT 9037 / EuI1c</strain>
    </source>
</reference>
<dbReference type="KEGG" id="fri:FraEuI1c_3869"/>
<organism evidence="2 3">
    <name type="scientific">Pseudofrankia inefficax (strain DSM 45817 / CECT 9037 / DDB 130130 / EuI1c)</name>
    <name type="common">Frankia inefficax</name>
    <dbReference type="NCBI Taxonomy" id="298654"/>
    <lineage>
        <taxon>Bacteria</taxon>
        <taxon>Bacillati</taxon>
        <taxon>Actinomycetota</taxon>
        <taxon>Actinomycetes</taxon>
        <taxon>Frankiales</taxon>
        <taxon>Frankiaceae</taxon>
        <taxon>Pseudofrankia</taxon>
    </lineage>
</organism>
<dbReference type="EMBL" id="CP002299">
    <property type="protein sequence ID" value="ADP81876.1"/>
    <property type="molecule type" value="Genomic_DNA"/>
</dbReference>
<dbReference type="Proteomes" id="UP000002484">
    <property type="component" value="Chromosome"/>
</dbReference>
<name>E3J5D2_PSEI1</name>
<dbReference type="AlphaFoldDB" id="E3J5D2"/>
<keyword evidence="1" id="KW-0732">Signal</keyword>
<proteinExistence type="predicted"/>
<evidence type="ECO:0000313" key="2">
    <source>
        <dbReference type="EMBL" id="ADP81876.1"/>
    </source>
</evidence>
<evidence type="ECO:0000313" key="3">
    <source>
        <dbReference type="Proteomes" id="UP000002484"/>
    </source>
</evidence>